<keyword evidence="1" id="KW-0732">Signal</keyword>
<proteinExistence type="predicted"/>
<evidence type="ECO:0000313" key="3">
    <source>
        <dbReference type="WBParaSite" id="PDA_v2.g13480.t1"/>
    </source>
</evidence>
<dbReference type="WBParaSite" id="PDA_v2.g13480.t1">
    <property type="protein sequence ID" value="PDA_v2.g13480.t1"/>
    <property type="gene ID" value="PDA_v2.g13480"/>
</dbReference>
<name>A0A914P7S9_9BILA</name>
<feature type="signal peptide" evidence="1">
    <location>
        <begin position="1"/>
        <end position="17"/>
    </location>
</feature>
<organism evidence="2 3">
    <name type="scientific">Panagrolaimus davidi</name>
    <dbReference type="NCBI Taxonomy" id="227884"/>
    <lineage>
        <taxon>Eukaryota</taxon>
        <taxon>Metazoa</taxon>
        <taxon>Ecdysozoa</taxon>
        <taxon>Nematoda</taxon>
        <taxon>Chromadorea</taxon>
        <taxon>Rhabditida</taxon>
        <taxon>Tylenchina</taxon>
        <taxon>Panagrolaimomorpha</taxon>
        <taxon>Panagrolaimoidea</taxon>
        <taxon>Panagrolaimidae</taxon>
        <taxon>Panagrolaimus</taxon>
    </lineage>
</organism>
<feature type="chain" id="PRO_5037150180" evidence="1">
    <location>
        <begin position="18"/>
        <end position="184"/>
    </location>
</feature>
<keyword evidence="2" id="KW-1185">Reference proteome</keyword>
<dbReference type="AlphaFoldDB" id="A0A914P7S9"/>
<reference evidence="3" key="1">
    <citation type="submission" date="2022-11" db="UniProtKB">
        <authorList>
            <consortium name="WormBaseParasite"/>
        </authorList>
    </citation>
    <scope>IDENTIFICATION</scope>
</reference>
<dbReference type="Proteomes" id="UP000887578">
    <property type="component" value="Unplaced"/>
</dbReference>
<sequence length="184" mass="20947">MFLVATIFLLLLNLVSSCKLLNAYDYFDITLTIKTSECSYAGTDTLLLLYFPFHGNQSYTFVPNLGPFQIRTDYDGLEASQTTTQTIKWNEIKESAKGKPLCWPSLKTILIERQRFTWLIPEIASAWKPQSIQISINGTQNAEVLREFPPNCDVGWINESGFYQIGPASDQIQMLSDKKEEVFV</sequence>
<accession>A0A914P7S9</accession>
<evidence type="ECO:0000313" key="2">
    <source>
        <dbReference type="Proteomes" id="UP000887578"/>
    </source>
</evidence>
<evidence type="ECO:0000256" key="1">
    <source>
        <dbReference type="SAM" id="SignalP"/>
    </source>
</evidence>
<protein>
    <submittedName>
        <fullName evidence="3">Uncharacterized protein</fullName>
    </submittedName>
</protein>